<organism evidence="1 2">
    <name type="scientific">Flavobacterium chungnamense</name>
    <dbReference type="NCBI Taxonomy" id="706182"/>
    <lineage>
        <taxon>Bacteria</taxon>
        <taxon>Pseudomonadati</taxon>
        <taxon>Bacteroidota</taxon>
        <taxon>Flavobacteriia</taxon>
        <taxon>Flavobacteriales</taxon>
        <taxon>Flavobacteriaceae</taxon>
        <taxon>Flavobacterium</taxon>
    </lineage>
</organism>
<evidence type="ECO:0000313" key="1">
    <source>
        <dbReference type="EMBL" id="GAA4046193.1"/>
    </source>
</evidence>
<evidence type="ECO:0000313" key="2">
    <source>
        <dbReference type="Proteomes" id="UP001500426"/>
    </source>
</evidence>
<keyword evidence="2" id="KW-1185">Reference proteome</keyword>
<dbReference type="Proteomes" id="UP001500426">
    <property type="component" value="Unassembled WGS sequence"/>
</dbReference>
<comment type="caution">
    <text evidence="1">The sequence shown here is derived from an EMBL/GenBank/DDBJ whole genome shotgun (WGS) entry which is preliminary data.</text>
</comment>
<dbReference type="EMBL" id="BAABCS010000009">
    <property type="protein sequence ID" value="GAA4046193.1"/>
    <property type="molecule type" value="Genomic_DNA"/>
</dbReference>
<name>A0ABP7ULN7_9FLAO</name>
<reference evidence="2" key="1">
    <citation type="journal article" date="2019" name="Int. J. Syst. Evol. Microbiol.">
        <title>The Global Catalogue of Microorganisms (GCM) 10K type strain sequencing project: providing services to taxonomists for standard genome sequencing and annotation.</title>
        <authorList>
            <consortium name="The Broad Institute Genomics Platform"/>
            <consortium name="The Broad Institute Genome Sequencing Center for Infectious Disease"/>
            <person name="Wu L."/>
            <person name="Ma J."/>
        </authorList>
    </citation>
    <scope>NUCLEOTIDE SEQUENCE [LARGE SCALE GENOMIC DNA]</scope>
    <source>
        <strain evidence="2">JCM 17068</strain>
    </source>
</reference>
<proteinExistence type="predicted"/>
<sequence>MKKVYFILFIYLFIGNSILLSQNLTQIVKKISDINELQYNEKQFGEIYENWANFEELKKIANTDKFIELIENKNPIVKAYASFGLVDNNYSNIPSIYRKFIENDSIVETADGSCTAGPAKISHELYFYYLRKLKDEEICCDTVLFQIDSLTIYNKSLENFNIYDGNGFIISKVLTNRVFPNTFNKRIAYLAFEKNNDYAIDYLSNWHKAEFKKELIEVFLKKFKKLDYESNEFFDFFEITEQLLKFSNKDINNEIVEILKKNENWVKDKRQFINLFNKYGIYDFGF</sequence>
<accession>A0ABP7ULN7</accession>
<gene>
    <name evidence="1" type="ORF">GCM10022388_09460</name>
</gene>
<protein>
    <submittedName>
        <fullName evidence="1">Uncharacterized protein</fullName>
    </submittedName>
</protein>